<protein>
    <submittedName>
        <fullName evidence="1">Uncharacterized protein</fullName>
    </submittedName>
</protein>
<comment type="caution">
    <text evidence="1">The sequence shown here is derived from an EMBL/GenBank/DDBJ whole genome shotgun (WGS) entry which is preliminary data.</text>
</comment>
<reference evidence="1 2" key="1">
    <citation type="journal article" date="2023" name="Mol. Phylogenet. Evol.">
        <title>Genome-scale phylogeny and comparative genomics of the fungal order Sordariales.</title>
        <authorList>
            <person name="Hensen N."/>
            <person name="Bonometti L."/>
            <person name="Westerberg I."/>
            <person name="Brannstrom I.O."/>
            <person name="Guillou S."/>
            <person name="Cros-Aarteil S."/>
            <person name="Calhoun S."/>
            <person name="Haridas S."/>
            <person name="Kuo A."/>
            <person name="Mondo S."/>
            <person name="Pangilinan J."/>
            <person name="Riley R."/>
            <person name="LaButti K."/>
            <person name="Andreopoulos B."/>
            <person name="Lipzen A."/>
            <person name="Chen C."/>
            <person name="Yan M."/>
            <person name="Daum C."/>
            <person name="Ng V."/>
            <person name="Clum A."/>
            <person name="Steindorff A."/>
            <person name="Ohm R.A."/>
            <person name="Martin F."/>
            <person name="Silar P."/>
            <person name="Natvig D.O."/>
            <person name="Lalanne C."/>
            <person name="Gautier V."/>
            <person name="Ament-Velasquez S.L."/>
            <person name="Kruys A."/>
            <person name="Hutchinson M.I."/>
            <person name="Powell A.J."/>
            <person name="Barry K."/>
            <person name="Miller A.N."/>
            <person name="Grigoriev I.V."/>
            <person name="Debuchy R."/>
            <person name="Gladieux P."/>
            <person name="Hiltunen Thoren M."/>
            <person name="Johannesson H."/>
        </authorList>
    </citation>
    <scope>NUCLEOTIDE SEQUENCE [LARGE SCALE GENOMIC DNA]</scope>
    <source>
        <strain evidence="1 2">FGSC 10403</strain>
    </source>
</reference>
<dbReference type="RefSeq" id="XP_062693714.1">
    <property type="nucleotide sequence ID" value="XM_062834831.1"/>
</dbReference>
<sequence length="51" mass="6166">IRAMLRILKRRNFVGKNGNFNVRCHQLNRPNFLVGVRTWRFWVRAGRLTLN</sequence>
<name>A0AAJ0I9F1_9PEZI</name>
<dbReference type="GeneID" id="87872453"/>
<evidence type="ECO:0000313" key="1">
    <source>
        <dbReference type="EMBL" id="KAK3494285.1"/>
    </source>
</evidence>
<gene>
    <name evidence="1" type="ORF">B0T23DRAFT_314934</name>
</gene>
<organism evidence="1 2">
    <name type="scientific">Neurospora hispaniola</name>
    <dbReference type="NCBI Taxonomy" id="588809"/>
    <lineage>
        <taxon>Eukaryota</taxon>
        <taxon>Fungi</taxon>
        <taxon>Dikarya</taxon>
        <taxon>Ascomycota</taxon>
        <taxon>Pezizomycotina</taxon>
        <taxon>Sordariomycetes</taxon>
        <taxon>Sordariomycetidae</taxon>
        <taxon>Sordariales</taxon>
        <taxon>Sordariaceae</taxon>
        <taxon>Neurospora</taxon>
    </lineage>
</organism>
<dbReference type="Proteomes" id="UP001285908">
    <property type="component" value="Unassembled WGS sequence"/>
</dbReference>
<accession>A0AAJ0I9F1</accession>
<feature type="non-terminal residue" evidence="1">
    <location>
        <position position="1"/>
    </location>
</feature>
<proteinExistence type="predicted"/>
<dbReference type="EMBL" id="JAULSX010000003">
    <property type="protein sequence ID" value="KAK3494285.1"/>
    <property type="molecule type" value="Genomic_DNA"/>
</dbReference>
<keyword evidence="2" id="KW-1185">Reference proteome</keyword>
<evidence type="ECO:0000313" key="2">
    <source>
        <dbReference type="Proteomes" id="UP001285908"/>
    </source>
</evidence>
<dbReference type="AlphaFoldDB" id="A0AAJ0I9F1"/>